<dbReference type="Proteomes" id="UP000749559">
    <property type="component" value="Unassembled WGS sequence"/>
</dbReference>
<evidence type="ECO:0000313" key="3">
    <source>
        <dbReference type="Proteomes" id="UP000749559"/>
    </source>
</evidence>
<protein>
    <recommendedName>
        <fullName evidence="1">Beta-lactamase-related domain-containing protein</fullName>
    </recommendedName>
</protein>
<feature type="domain" description="Beta-lactamase-related" evidence="1">
    <location>
        <begin position="6"/>
        <end position="209"/>
    </location>
</feature>
<accession>A0A8S4PV07</accession>
<dbReference type="Gene3D" id="3.40.710.10">
    <property type="entry name" value="DD-peptidase/beta-lactamase superfamily"/>
    <property type="match status" value="1"/>
</dbReference>
<keyword evidence="3" id="KW-1185">Reference proteome</keyword>
<dbReference type="EMBL" id="CAIIXF020000010">
    <property type="protein sequence ID" value="CAH1797926.1"/>
    <property type="molecule type" value="Genomic_DNA"/>
</dbReference>
<dbReference type="InterPro" id="IPR012338">
    <property type="entry name" value="Beta-lactam/transpept-like"/>
</dbReference>
<dbReference type="Pfam" id="PF00144">
    <property type="entry name" value="Beta-lactamase"/>
    <property type="match status" value="1"/>
</dbReference>
<dbReference type="PANTHER" id="PTHR46825">
    <property type="entry name" value="D-ALANYL-D-ALANINE-CARBOXYPEPTIDASE/ENDOPEPTIDASE AMPH"/>
    <property type="match status" value="1"/>
</dbReference>
<proteinExistence type="predicted"/>
<comment type="caution">
    <text evidence="2">The sequence shown here is derived from an EMBL/GenBank/DDBJ whole genome shotgun (WGS) entry which is preliminary data.</text>
</comment>
<sequence>MTTRESFCYVDSNYYLAGVILEHLTGKPYIELVKERIHAPLNMNTSFPSRAKTYDPSFDKWSYSHVIINGTIVVNRQPWGREGDRTETLGAAAWGHMTTAEDMAEYMKFHLGAYRNDGSTNPVVDPAILREMYEPKESINFYTSFAEIDGLEDLQETWRVYDYGMGFWIGNYKDTDFIQHGGFGSHQTILTLFDDWNIGIYSSSNGPGGRSGGGLNGHTTMSFIHFYIADILRGNTPIYDIEYACQYTLPDKYGAYCGPFNIFPDY</sequence>
<organism evidence="2 3">
    <name type="scientific">Owenia fusiformis</name>
    <name type="common">Polychaete worm</name>
    <dbReference type="NCBI Taxonomy" id="6347"/>
    <lineage>
        <taxon>Eukaryota</taxon>
        <taxon>Metazoa</taxon>
        <taxon>Spiralia</taxon>
        <taxon>Lophotrochozoa</taxon>
        <taxon>Annelida</taxon>
        <taxon>Polychaeta</taxon>
        <taxon>Sedentaria</taxon>
        <taxon>Canalipalpata</taxon>
        <taxon>Sabellida</taxon>
        <taxon>Oweniida</taxon>
        <taxon>Oweniidae</taxon>
        <taxon>Owenia</taxon>
    </lineage>
</organism>
<evidence type="ECO:0000313" key="2">
    <source>
        <dbReference type="EMBL" id="CAH1797926.1"/>
    </source>
</evidence>
<reference evidence="2" key="1">
    <citation type="submission" date="2022-03" db="EMBL/GenBank/DDBJ databases">
        <authorList>
            <person name="Martin C."/>
        </authorList>
    </citation>
    <scope>NUCLEOTIDE SEQUENCE</scope>
</reference>
<name>A0A8S4PV07_OWEFU</name>
<dbReference type="SUPFAM" id="SSF56601">
    <property type="entry name" value="beta-lactamase/transpeptidase-like"/>
    <property type="match status" value="1"/>
</dbReference>
<dbReference type="InterPro" id="IPR050491">
    <property type="entry name" value="AmpC-like"/>
</dbReference>
<evidence type="ECO:0000259" key="1">
    <source>
        <dbReference type="Pfam" id="PF00144"/>
    </source>
</evidence>
<feature type="non-terminal residue" evidence="2">
    <location>
        <position position="266"/>
    </location>
</feature>
<dbReference type="AlphaFoldDB" id="A0A8S4PV07"/>
<dbReference type="InterPro" id="IPR001466">
    <property type="entry name" value="Beta-lactam-related"/>
</dbReference>
<gene>
    <name evidence="2" type="ORF">OFUS_LOCUS22131</name>
</gene>
<dbReference type="PANTHER" id="PTHR46825:SF15">
    <property type="entry name" value="BETA-LACTAMASE-RELATED DOMAIN-CONTAINING PROTEIN"/>
    <property type="match status" value="1"/>
</dbReference>